<keyword evidence="4" id="KW-0378">Hydrolase</keyword>
<dbReference type="GO" id="GO:0030574">
    <property type="term" value="P:collagen catabolic process"/>
    <property type="evidence" value="ECO:0007669"/>
    <property type="project" value="TreeGrafter"/>
</dbReference>
<dbReference type="GO" id="GO:0030198">
    <property type="term" value="P:extracellular matrix organization"/>
    <property type="evidence" value="ECO:0007669"/>
    <property type="project" value="TreeGrafter"/>
</dbReference>
<comment type="similarity">
    <text evidence="1">Belongs to the peptidase M10A family.</text>
</comment>
<dbReference type="GO" id="GO:0008270">
    <property type="term" value="F:zinc ion binding"/>
    <property type="evidence" value="ECO:0007669"/>
    <property type="project" value="InterPro"/>
</dbReference>
<organism evidence="10 11">
    <name type="scientific">Parastrongyloides trichosuri</name>
    <name type="common">Possum-specific nematode worm</name>
    <dbReference type="NCBI Taxonomy" id="131310"/>
    <lineage>
        <taxon>Eukaryota</taxon>
        <taxon>Metazoa</taxon>
        <taxon>Ecdysozoa</taxon>
        <taxon>Nematoda</taxon>
        <taxon>Chromadorea</taxon>
        <taxon>Rhabditida</taxon>
        <taxon>Tylenchina</taxon>
        <taxon>Panagrolaimomorpha</taxon>
        <taxon>Strongyloidoidea</taxon>
        <taxon>Strongyloididae</taxon>
        <taxon>Parastrongyloides</taxon>
    </lineage>
</organism>
<feature type="binding site" evidence="7">
    <location>
        <position position="121"/>
    </location>
    <ligand>
        <name>Zn(2+)</name>
        <dbReference type="ChEBI" id="CHEBI:29105"/>
        <label>1</label>
    </ligand>
</feature>
<evidence type="ECO:0000256" key="3">
    <source>
        <dbReference type="ARBA" id="ARBA00022723"/>
    </source>
</evidence>
<keyword evidence="2" id="KW-0645">Protease</keyword>
<evidence type="ECO:0000256" key="5">
    <source>
        <dbReference type="ARBA" id="ARBA00022833"/>
    </source>
</evidence>
<feature type="binding site" evidence="7">
    <location>
        <position position="156"/>
    </location>
    <ligand>
        <name>Zn(2+)</name>
        <dbReference type="ChEBI" id="CHEBI:29105"/>
        <label>2</label>
        <note>catalytic</note>
    </ligand>
</feature>
<dbReference type="InterPro" id="IPR021190">
    <property type="entry name" value="Pept_M10A"/>
</dbReference>
<dbReference type="Proteomes" id="UP000038045">
    <property type="component" value="Unplaced"/>
</dbReference>
<feature type="binding site" evidence="7">
    <location>
        <position position="126"/>
    </location>
    <ligand>
        <name>Ca(2+)</name>
        <dbReference type="ChEBI" id="CHEBI:29108"/>
        <label>3</label>
    </ligand>
</feature>
<dbReference type="GO" id="GO:0005615">
    <property type="term" value="C:extracellular space"/>
    <property type="evidence" value="ECO:0007669"/>
    <property type="project" value="TreeGrafter"/>
</dbReference>
<keyword evidence="8" id="KW-0732">Signal</keyword>
<evidence type="ECO:0000259" key="9">
    <source>
        <dbReference type="SMART" id="SM00235"/>
    </source>
</evidence>
<feature type="domain" description="Peptidase metallopeptidase" evidence="9">
    <location>
        <begin position="22"/>
        <end position="196"/>
    </location>
</feature>
<dbReference type="InterPro" id="IPR001818">
    <property type="entry name" value="Pept_M10_metallopeptidase"/>
</dbReference>
<evidence type="ECO:0000256" key="1">
    <source>
        <dbReference type="ARBA" id="ARBA00010370"/>
    </source>
</evidence>
<keyword evidence="7" id="KW-0106">Calcium</keyword>
<dbReference type="InterPro" id="IPR024079">
    <property type="entry name" value="MetalloPept_cat_dom_sf"/>
</dbReference>
<feature type="signal peptide" evidence="8">
    <location>
        <begin position="1"/>
        <end position="20"/>
    </location>
</feature>
<feature type="binding site" evidence="7">
    <location>
        <position position="126"/>
    </location>
    <ligand>
        <name>Ca(2+)</name>
        <dbReference type="ChEBI" id="CHEBI:29108"/>
        <label>1</label>
    </ligand>
</feature>
<feature type="binding site" evidence="7">
    <location>
        <position position="96"/>
    </location>
    <ligand>
        <name>Zn(2+)</name>
        <dbReference type="ChEBI" id="CHEBI:29105"/>
        <label>1</label>
    </ligand>
</feature>
<dbReference type="PRINTS" id="PR00138">
    <property type="entry name" value="MATRIXIN"/>
</dbReference>
<sequence>MLIFNFLLFLIIIINHHVCGEKILTWSFRDPYFVFANEYSYQKAKLVLFDSFREWEFATDGMISFVDISPSKRKDVRNFKKRTNIDIIFAKFEHNDLEAFDGRNGIIAHSGKNSINESFIHFDASEKWATNSRVNDRIDLKLVALHEIGHILGLKHNSFKNSIMNPYYIYYQSPNHNISPVLHLQDINDIKKLYTSTDNINNF</sequence>
<name>A0A0N5A1X3_PARTI</name>
<feature type="binding site" evidence="7">
    <location>
        <position position="116"/>
    </location>
    <ligand>
        <name>Ca(2+)</name>
        <dbReference type="ChEBI" id="CHEBI:29108"/>
        <label>2</label>
    </ligand>
</feature>
<evidence type="ECO:0000256" key="8">
    <source>
        <dbReference type="SAM" id="SignalP"/>
    </source>
</evidence>
<dbReference type="InterPro" id="IPR006026">
    <property type="entry name" value="Peptidase_Metallo"/>
</dbReference>
<feature type="chain" id="PRO_5005892504" evidence="8">
    <location>
        <begin position="21"/>
        <end position="203"/>
    </location>
</feature>
<keyword evidence="5 7" id="KW-0862">Zinc</keyword>
<comment type="cofactor">
    <cofactor evidence="7">
        <name>Ca(2+)</name>
        <dbReference type="ChEBI" id="CHEBI:29108"/>
    </cofactor>
    <text evidence="7">Can bind about 5 Ca(2+) ions per subunit.</text>
</comment>
<dbReference type="Gene3D" id="3.40.390.10">
    <property type="entry name" value="Collagenase (Catalytic Domain)"/>
    <property type="match status" value="1"/>
</dbReference>
<feature type="binding site" evidence="7">
    <location>
        <position position="102"/>
    </location>
    <ligand>
        <name>Ca(2+)</name>
        <dbReference type="ChEBI" id="CHEBI:29108"/>
        <label>3</label>
    </ligand>
</feature>
<dbReference type="SMART" id="SM00235">
    <property type="entry name" value="ZnMc"/>
    <property type="match status" value="1"/>
</dbReference>
<dbReference type="GO" id="GO:0006508">
    <property type="term" value="P:proteolysis"/>
    <property type="evidence" value="ECO:0007669"/>
    <property type="project" value="UniProtKB-KW"/>
</dbReference>
<evidence type="ECO:0000256" key="7">
    <source>
        <dbReference type="PIRSR" id="PIRSR621190-2"/>
    </source>
</evidence>
<feature type="binding site" evidence="7">
    <location>
        <position position="164"/>
    </location>
    <ligand>
        <name>Zn(2+)</name>
        <dbReference type="ChEBI" id="CHEBI:29105"/>
        <label>2</label>
        <note>catalytic</note>
    </ligand>
</feature>
<evidence type="ECO:0000313" key="11">
    <source>
        <dbReference type="WBParaSite" id="PTRK_0001561900.1"/>
    </source>
</evidence>
<feature type="binding site" evidence="7">
    <location>
        <position position="146"/>
    </location>
    <ligand>
        <name>Zn(2+)</name>
        <dbReference type="ChEBI" id="CHEBI:29105"/>
        <label>2</label>
        <note>catalytic</note>
    </ligand>
</feature>
<feature type="binding site" evidence="7">
    <location>
        <position position="101"/>
    </location>
    <ligand>
        <name>Ca(2+)</name>
        <dbReference type="ChEBI" id="CHEBI:29108"/>
        <label>3</label>
    </ligand>
</feature>
<accession>A0A0N5A1X3</accession>
<dbReference type="AlphaFoldDB" id="A0A0N5A1X3"/>
<keyword evidence="3 7" id="KW-0479">Metal-binding</keyword>
<dbReference type="PANTHER" id="PTHR10201">
    <property type="entry name" value="MATRIX METALLOPROTEINASE"/>
    <property type="match status" value="1"/>
</dbReference>
<proteinExistence type="inferred from homology"/>
<protein>
    <submittedName>
        <fullName evidence="11">ZnMc domain-containing protein</fullName>
    </submittedName>
</protein>
<feature type="binding site" evidence="7">
    <location>
        <position position="94"/>
    </location>
    <ligand>
        <name>Zn(2+)</name>
        <dbReference type="ChEBI" id="CHEBI:29105"/>
        <label>1</label>
    </ligand>
</feature>
<dbReference type="SUPFAM" id="SSF55486">
    <property type="entry name" value="Metalloproteases ('zincins'), catalytic domain"/>
    <property type="match status" value="1"/>
</dbReference>
<feature type="active site" evidence="6">
    <location>
        <position position="147"/>
    </location>
</feature>
<dbReference type="Pfam" id="PF00413">
    <property type="entry name" value="Peptidase_M10"/>
    <property type="match status" value="1"/>
</dbReference>
<dbReference type="STRING" id="131310.A0A0N5A1X3"/>
<feature type="binding site" evidence="7">
    <location>
        <position position="109"/>
    </location>
    <ligand>
        <name>Zn(2+)</name>
        <dbReference type="ChEBI" id="CHEBI:29105"/>
        <label>1</label>
    </ligand>
</feature>
<dbReference type="WBParaSite" id="PTRK_0001561900.1">
    <property type="protein sequence ID" value="PTRK_0001561900.1"/>
    <property type="gene ID" value="PTRK_0001561900"/>
</dbReference>
<evidence type="ECO:0000256" key="2">
    <source>
        <dbReference type="ARBA" id="ARBA00022670"/>
    </source>
</evidence>
<keyword evidence="10" id="KW-1185">Reference proteome</keyword>
<feature type="binding site" evidence="7">
    <location>
        <position position="150"/>
    </location>
    <ligand>
        <name>Zn(2+)</name>
        <dbReference type="ChEBI" id="CHEBI:29105"/>
        <label>2</label>
        <note>catalytic</note>
    </ligand>
</feature>
<reference evidence="11" key="1">
    <citation type="submission" date="2017-02" db="UniProtKB">
        <authorList>
            <consortium name="WormBaseParasite"/>
        </authorList>
    </citation>
    <scope>IDENTIFICATION</scope>
</reference>
<dbReference type="PANTHER" id="PTHR10201:SF295">
    <property type="entry name" value="PEPTIDASE METALLOPEPTIDASE DOMAIN-CONTAINING PROTEIN"/>
    <property type="match status" value="1"/>
</dbReference>
<feature type="binding site" evidence="7">
    <location>
        <position position="123"/>
    </location>
    <ligand>
        <name>Ca(2+)</name>
        <dbReference type="ChEBI" id="CHEBI:29108"/>
        <label>3</label>
    </ligand>
</feature>
<evidence type="ECO:0000313" key="10">
    <source>
        <dbReference type="Proteomes" id="UP000038045"/>
    </source>
</evidence>
<evidence type="ECO:0000256" key="4">
    <source>
        <dbReference type="ARBA" id="ARBA00022801"/>
    </source>
</evidence>
<evidence type="ECO:0000256" key="6">
    <source>
        <dbReference type="PIRSR" id="PIRSR621190-1"/>
    </source>
</evidence>
<dbReference type="GO" id="GO:0031012">
    <property type="term" value="C:extracellular matrix"/>
    <property type="evidence" value="ECO:0007669"/>
    <property type="project" value="InterPro"/>
</dbReference>
<dbReference type="GO" id="GO:0004222">
    <property type="term" value="F:metalloendopeptidase activity"/>
    <property type="evidence" value="ECO:0007669"/>
    <property type="project" value="InterPro"/>
</dbReference>
<comment type="cofactor">
    <cofactor evidence="7">
        <name>Zn(2+)</name>
        <dbReference type="ChEBI" id="CHEBI:29105"/>
    </cofactor>
    <text evidence="7">Binds 2 Zn(2+) ions per subunit.</text>
</comment>